<dbReference type="Pfam" id="PF24346">
    <property type="entry name" value="DUF7507"/>
    <property type="match status" value="1"/>
</dbReference>
<reference evidence="4 5" key="1">
    <citation type="submission" date="2021-04" db="EMBL/GenBank/DDBJ databases">
        <title>Ruania sp. nov., isolated from sandy soil of mangrove forest.</title>
        <authorList>
            <person name="Ge X."/>
            <person name="Huang R."/>
            <person name="Liu W."/>
        </authorList>
    </citation>
    <scope>NUCLEOTIDE SEQUENCE [LARGE SCALE GENOMIC DNA]</scope>
    <source>
        <strain evidence="4 5">N2-46</strain>
    </source>
</reference>
<dbReference type="RefSeq" id="WP_223408731.1">
    <property type="nucleotide sequence ID" value="NZ_JAGSHT010000017.1"/>
</dbReference>
<evidence type="ECO:0000256" key="1">
    <source>
        <dbReference type="SAM" id="MobiDB-lite"/>
    </source>
</evidence>
<feature type="compositionally biased region" description="Pro residues" evidence="1">
    <location>
        <begin position="610"/>
        <end position="630"/>
    </location>
</feature>
<protein>
    <recommendedName>
        <fullName evidence="3">DUF7507 domain-containing protein</fullName>
    </recommendedName>
</protein>
<keyword evidence="2" id="KW-0732">Signal</keyword>
<feature type="region of interest" description="Disordered" evidence="1">
    <location>
        <begin position="601"/>
        <end position="642"/>
    </location>
</feature>
<organism evidence="4 5">
    <name type="scientific">Occultella gossypii</name>
    <dbReference type="NCBI Taxonomy" id="2800820"/>
    <lineage>
        <taxon>Bacteria</taxon>
        <taxon>Bacillati</taxon>
        <taxon>Actinomycetota</taxon>
        <taxon>Actinomycetes</taxon>
        <taxon>Micrococcales</taxon>
        <taxon>Ruaniaceae</taxon>
        <taxon>Occultella</taxon>
    </lineage>
</organism>
<accession>A0ABS7SEM3</accession>
<evidence type="ECO:0000256" key="2">
    <source>
        <dbReference type="SAM" id="SignalP"/>
    </source>
</evidence>
<dbReference type="Proteomes" id="UP000826651">
    <property type="component" value="Unassembled WGS sequence"/>
</dbReference>
<proteinExistence type="predicted"/>
<name>A0ABS7SEM3_9MICO</name>
<feature type="signal peptide" evidence="2">
    <location>
        <begin position="1"/>
        <end position="40"/>
    </location>
</feature>
<evidence type="ECO:0000259" key="3">
    <source>
        <dbReference type="Pfam" id="PF24346"/>
    </source>
</evidence>
<comment type="caution">
    <text evidence="4">The sequence shown here is derived from an EMBL/GenBank/DDBJ whole genome shotgun (WGS) entry which is preliminary data.</text>
</comment>
<feature type="chain" id="PRO_5047252633" description="DUF7507 domain-containing protein" evidence="2">
    <location>
        <begin position="41"/>
        <end position="665"/>
    </location>
</feature>
<feature type="domain" description="DUF7507" evidence="3">
    <location>
        <begin position="397"/>
        <end position="480"/>
    </location>
</feature>
<gene>
    <name evidence="4" type="ORF">KCQ71_18695</name>
</gene>
<evidence type="ECO:0000313" key="4">
    <source>
        <dbReference type="EMBL" id="MBZ2198190.1"/>
    </source>
</evidence>
<dbReference type="InterPro" id="IPR055354">
    <property type="entry name" value="DUF7507"/>
</dbReference>
<evidence type="ECO:0000313" key="5">
    <source>
        <dbReference type="Proteomes" id="UP000826651"/>
    </source>
</evidence>
<sequence>MPSPLFIPRATVSARVARAVLLVAAAALALLMMRPTSANADVTDLTPPPDGCLAYDVGAVAMEETTDVQTLTLDVAGPVVQVIIEWSGIWMPAPTDSTIGVEVSGPGGTDSDSFAGTEATDATGLPTTPESIVYGYVADITDLFGTGAAGTYTVNITPPIDGIDLPEARWGGATVTAVYDSSPCDDVATVIWKTGADYYFGGNDTSSPTTDLIVYDWGYPLTEDYTASFSTSQAGSDHVTTDCRVSSIWVATGTATAPAESDDLVDADGLPNPAYGGVEGVVSPFTPPNQTCPAPALTAPVVAFSGGNVGPEQALVQFDVLIPAGSTWAAFQLESPADNAGNPGLPESGAWTGAGLLILPALVRPVPEIALEKTVLDGAGADCPGVEGTDELVSGEPNTPVTYCFRVINTGEVALFPVELDDPDLAITDADMTLVSGDDTVPLEPGGELVYSYDSTITADLLNTATVTGYPEGGGEPVTDTNDASVQMYVITGTVTPFCEADAPYLGYDIQTNAPGATATITFTGDGGSESVTVPVGVGEVLWPGAVVGPDGVGIDWPGWDQDASGDWFENPANAYAWARPDVQITVQVNPTTEPVTVAYPPGTPTCVTAPPPNEPPPPPPSAGPPPPPLADTGASDPTGPAGLAAALALLGTALVAFSRRLARR</sequence>
<dbReference type="EMBL" id="JAGSHT010000017">
    <property type="protein sequence ID" value="MBZ2198190.1"/>
    <property type="molecule type" value="Genomic_DNA"/>
</dbReference>
<keyword evidence="5" id="KW-1185">Reference proteome</keyword>